<proteinExistence type="predicted"/>
<feature type="non-terminal residue" evidence="1">
    <location>
        <position position="1"/>
    </location>
</feature>
<accession>A0A061RYK3</accession>
<evidence type="ECO:0000313" key="1">
    <source>
        <dbReference type="EMBL" id="JAC75755.1"/>
    </source>
</evidence>
<dbReference type="AlphaFoldDB" id="A0A061RYK3"/>
<reference evidence="1" key="1">
    <citation type="submission" date="2014-05" db="EMBL/GenBank/DDBJ databases">
        <title>The transcriptome of the halophilic microalga Tetraselmis sp. GSL018 isolated from the Great Salt Lake, Utah.</title>
        <authorList>
            <person name="Jinkerson R.E."/>
            <person name="D'Adamo S."/>
            <person name="Posewitz M.C."/>
        </authorList>
    </citation>
    <scope>NUCLEOTIDE SEQUENCE</scope>
    <source>
        <strain evidence="1">GSL018</strain>
    </source>
</reference>
<organism evidence="1">
    <name type="scientific">Tetraselmis sp. GSL018</name>
    <dbReference type="NCBI Taxonomy" id="582737"/>
    <lineage>
        <taxon>Eukaryota</taxon>
        <taxon>Viridiplantae</taxon>
        <taxon>Chlorophyta</taxon>
        <taxon>core chlorophytes</taxon>
        <taxon>Chlorodendrophyceae</taxon>
        <taxon>Chlorodendrales</taxon>
        <taxon>Chlorodendraceae</taxon>
        <taxon>Tetraselmis</taxon>
    </lineage>
</organism>
<protein>
    <submittedName>
        <fullName evidence="1">Uncharacterized protein</fullName>
    </submittedName>
</protein>
<dbReference type="EMBL" id="GBEZ01009865">
    <property type="protein sequence ID" value="JAC75755.1"/>
    <property type="molecule type" value="Transcribed_RNA"/>
</dbReference>
<gene>
    <name evidence="1" type="ORF">TSPGSL018_22151</name>
</gene>
<name>A0A061RYK3_9CHLO</name>
<sequence length="56" mass="6494">HSNRCIQAVPFRTLHKTISFGKSIQNLNKQQKKVAGRYLYGNTKRHTARKPRTTVN</sequence>